<evidence type="ECO:0000313" key="1">
    <source>
        <dbReference type="EMBL" id="HJG31066.1"/>
    </source>
</evidence>
<protein>
    <submittedName>
        <fullName evidence="1">Uncharacterized protein</fullName>
    </submittedName>
</protein>
<name>A0A921IQ23_9ACTN</name>
<comment type="caution">
    <text evidence="1">The sequence shown here is derived from an EMBL/GenBank/DDBJ whole genome shotgun (WGS) entry which is preliminary data.</text>
</comment>
<dbReference type="Proteomes" id="UP000746751">
    <property type="component" value="Unassembled WGS sequence"/>
</dbReference>
<sequence length="121" mass="13961">MKPKASIELFLRLAKQFTKDRGVILVQRKEGRAFLETNGLSAKDVNEMILQLSIRDCFDGPEADRDKSLADSWTVAEFNPVWRTSRLYLKISINLSAKRCKCLSIKPYRDTWEIHDGTKDL</sequence>
<gene>
    <name evidence="1" type="ORF">K8U80_06680</name>
</gene>
<evidence type="ECO:0000313" key="2">
    <source>
        <dbReference type="Proteomes" id="UP000746751"/>
    </source>
</evidence>
<dbReference type="EMBL" id="DYVF01000043">
    <property type="protein sequence ID" value="HJG31066.1"/>
    <property type="molecule type" value="Genomic_DNA"/>
</dbReference>
<reference evidence="1" key="1">
    <citation type="journal article" date="2021" name="PeerJ">
        <title>Extensive microbial diversity within the chicken gut microbiome revealed by metagenomics and culture.</title>
        <authorList>
            <person name="Gilroy R."/>
            <person name="Ravi A."/>
            <person name="Getino M."/>
            <person name="Pursley I."/>
            <person name="Horton D.L."/>
            <person name="Alikhan N.F."/>
            <person name="Baker D."/>
            <person name="Gharbi K."/>
            <person name="Hall N."/>
            <person name="Watson M."/>
            <person name="Adriaenssens E.M."/>
            <person name="Foster-Nyarko E."/>
            <person name="Jarju S."/>
            <person name="Secka A."/>
            <person name="Antonio M."/>
            <person name="Oren A."/>
            <person name="Chaudhuri R.R."/>
            <person name="La Ragione R."/>
            <person name="Hildebrand F."/>
            <person name="Pallen M.J."/>
        </authorList>
    </citation>
    <scope>NUCLEOTIDE SEQUENCE</scope>
    <source>
        <strain evidence="1">ChiGjej2B2-7701</strain>
    </source>
</reference>
<proteinExistence type="predicted"/>
<organism evidence="1 2">
    <name type="scientific">Collinsella ihumii</name>
    <dbReference type="NCBI Taxonomy" id="1720204"/>
    <lineage>
        <taxon>Bacteria</taxon>
        <taxon>Bacillati</taxon>
        <taxon>Actinomycetota</taxon>
        <taxon>Coriobacteriia</taxon>
        <taxon>Coriobacteriales</taxon>
        <taxon>Coriobacteriaceae</taxon>
        <taxon>Collinsella</taxon>
    </lineage>
</organism>
<accession>A0A921IQ23</accession>
<reference evidence="1" key="2">
    <citation type="submission" date="2021-09" db="EMBL/GenBank/DDBJ databases">
        <authorList>
            <person name="Gilroy R."/>
        </authorList>
    </citation>
    <scope>NUCLEOTIDE SEQUENCE</scope>
    <source>
        <strain evidence="1">ChiGjej2B2-7701</strain>
    </source>
</reference>
<dbReference type="AlphaFoldDB" id="A0A921IQ23"/>